<reference evidence="1 2" key="1">
    <citation type="journal article" date="2019" name="Microbiol. Resour. Announc.">
        <title>Complete Genome Sequence of Halomonas sulfidaeris Strain Esulfide1 Isolated from a Metal Sulfide Rock at a Depth of 2,200 Meters, Obtained Using Nanopore Sequencing.</title>
        <authorList>
            <person name="Saito M."/>
            <person name="Nishigata A."/>
            <person name="Galipon J."/>
            <person name="Arakawa K."/>
        </authorList>
    </citation>
    <scope>NUCLEOTIDE SEQUENCE [LARGE SCALE GENOMIC DNA]</scope>
    <source>
        <strain evidence="1 2">ATCC BAA-803</strain>
    </source>
</reference>
<sequence>MITWAKNFDLVGLFNEKLFSGGDTEWGLRAYKQGINITYSENIIVKHPARKSVRELLMKARRVAGGVVAVSFQKAKRFQSMNKLYLQLGH</sequence>
<accession>A0A455UI32</accession>
<organism evidence="1 2">
    <name type="scientific">Vreelandella sulfidaeris</name>
    <dbReference type="NCBI Taxonomy" id="115553"/>
    <lineage>
        <taxon>Bacteria</taxon>
        <taxon>Pseudomonadati</taxon>
        <taxon>Pseudomonadota</taxon>
        <taxon>Gammaproteobacteria</taxon>
        <taxon>Oceanospirillales</taxon>
        <taxon>Halomonadaceae</taxon>
        <taxon>Vreelandella</taxon>
    </lineage>
</organism>
<dbReference type="SUPFAM" id="SSF53448">
    <property type="entry name" value="Nucleotide-diphospho-sugar transferases"/>
    <property type="match status" value="1"/>
</dbReference>
<evidence type="ECO:0000313" key="2">
    <source>
        <dbReference type="Proteomes" id="UP000320231"/>
    </source>
</evidence>
<dbReference type="InterPro" id="IPR029044">
    <property type="entry name" value="Nucleotide-diphossugar_trans"/>
</dbReference>
<name>A0A455UI32_9GAMM</name>
<evidence type="ECO:0000313" key="1">
    <source>
        <dbReference type="EMBL" id="BBI65073.1"/>
    </source>
</evidence>
<dbReference type="KEGG" id="hsr:HSBAA_63790"/>
<dbReference type="AlphaFoldDB" id="A0A455UI32"/>
<dbReference type="EMBL" id="AP019514">
    <property type="protein sequence ID" value="BBI65073.1"/>
    <property type="molecule type" value="Genomic_DNA"/>
</dbReference>
<protein>
    <recommendedName>
        <fullName evidence="3">Glycosyltransferase 2-like domain-containing protein</fullName>
    </recommendedName>
</protein>
<dbReference type="Proteomes" id="UP000320231">
    <property type="component" value="Chromosome"/>
</dbReference>
<proteinExistence type="predicted"/>
<dbReference type="Gene3D" id="3.90.550.10">
    <property type="entry name" value="Spore Coat Polysaccharide Biosynthesis Protein SpsA, Chain A"/>
    <property type="match status" value="1"/>
</dbReference>
<gene>
    <name evidence="1" type="ORF">HSBAA_63790</name>
</gene>
<evidence type="ECO:0008006" key="3">
    <source>
        <dbReference type="Google" id="ProtNLM"/>
    </source>
</evidence>